<dbReference type="InterPro" id="IPR018289">
    <property type="entry name" value="MULE_transposase_dom"/>
</dbReference>
<evidence type="ECO:0000259" key="1">
    <source>
        <dbReference type="Pfam" id="PF10551"/>
    </source>
</evidence>
<dbReference type="Proteomes" id="UP000475862">
    <property type="component" value="Unassembled WGS sequence"/>
</dbReference>
<dbReference type="Pfam" id="PF10551">
    <property type="entry name" value="MULE"/>
    <property type="match status" value="1"/>
</dbReference>
<proteinExistence type="predicted"/>
<dbReference type="EMBL" id="VYZN01002774">
    <property type="protein sequence ID" value="KAE9521527.1"/>
    <property type="molecule type" value="Genomic_DNA"/>
</dbReference>
<evidence type="ECO:0000313" key="3">
    <source>
        <dbReference type="Proteomes" id="UP000475862"/>
    </source>
</evidence>
<sequence length="397" mass="45886">MDRFTKAFSKKGKPLLVLDEFKFRNCTISKNGIKWRCTIKSCTSNFLCDKSNRPVTTRPLKLIRNEVQSSALDLTLNDVHSIRRSVYRTRRKTLPPLPKNVTEVHTALNNLDTNTYKGENLLLINDNMLNITCFSTKSNLEFLCSCDKIFVDGIFEFCSKYFYQLFTIYGLKNGQYIPLIFSLLPNKLPSTYEYLFRVLISKCATFNIDLNPKTVVADFEQGIHFAVKQVWPSILLVGCRFHLSQAWWKNIQSCGLQTEYKNPNSEVGKWLHLVFGFSLFSHEEVKDVIIEELMTIQPINSNLTKFTNYLVENYISSNSTFPPKLWASNLISCERTTNACEAFHASFSTNFYSPHPNIFVFLKVIIETQTSTYIAINSIEQEKYISNRAYLKKKNNN</sequence>
<name>A0A6G0SV47_APHGL</name>
<accession>A0A6G0SV47</accession>
<keyword evidence="3" id="KW-1185">Reference proteome</keyword>
<protein>
    <recommendedName>
        <fullName evidence="1">MULE transposase domain-containing protein</fullName>
    </recommendedName>
</protein>
<evidence type="ECO:0000313" key="2">
    <source>
        <dbReference type="EMBL" id="KAE9521527.1"/>
    </source>
</evidence>
<comment type="caution">
    <text evidence="2">The sequence shown here is derived from an EMBL/GenBank/DDBJ whole genome shotgun (WGS) entry which is preliminary data.</text>
</comment>
<feature type="domain" description="MULE transposase" evidence="1">
    <location>
        <begin position="150"/>
        <end position="245"/>
    </location>
</feature>
<reference evidence="2 3" key="1">
    <citation type="submission" date="2019-08" db="EMBL/GenBank/DDBJ databases">
        <title>The genome of the soybean aphid Biotype 1, its phylome, world population structure and adaptation to the North American continent.</title>
        <authorList>
            <person name="Giordano R."/>
            <person name="Donthu R.K."/>
            <person name="Hernandez A.G."/>
            <person name="Wright C.L."/>
            <person name="Zimin A.V."/>
        </authorList>
    </citation>
    <scope>NUCLEOTIDE SEQUENCE [LARGE SCALE GENOMIC DNA]</scope>
    <source>
        <tissue evidence="2">Whole aphids</tissue>
    </source>
</reference>
<organism evidence="2 3">
    <name type="scientific">Aphis glycines</name>
    <name type="common">Soybean aphid</name>
    <dbReference type="NCBI Taxonomy" id="307491"/>
    <lineage>
        <taxon>Eukaryota</taxon>
        <taxon>Metazoa</taxon>
        <taxon>Ecdysozoa</taxon>
        <taxon>Arthropoda</taxon>
        <taxon>Hexapoda</taxon>
        <taxon>Insecta</taxon>
        <taxon>Pterygota</taxon>
        <taxon>Neoptera</taxon>
        <taxon>Paraneoptera</taxon>
        <taxon>Hemiptera</taxon>
        <taxon>Sternorrhyncha</taxon>
        <taxon>Aphidomorpha</taxon>
        <taxon>Aphidoidea</taxon>
        <taxon>Aphididae</taxon>
        <taxon>Aphidini</taxon>
        <taxon>Aphis</taxon>
        <taxon>Aphis</taxon>
    </lineage>
</organism>
<gene>
    <name evidence="2" type="ORF">AGLY_018083</name>
</gene>
<dbReference type="OrthoDB" id="6607069at2759"/>
<dbReference type="AlphaFoldDB" id="A0A6G0SV47"/>